<accession>A0A7S1G2U2</accession>
<sequence length="303" mass="32360">MTDVLKECLAAGVGCAVADGSLNFLEVTKVKLQLQCSKVPIYFPPTMTRVITQSAAEDGFWRGLAEPGLGATTLRAMTYVAFRIGMYSSVRDRIVGGADDEPTLRDQLTAGAITGGVGSALFAPVDVVRLRMQADAGSVCGESGRLLTGLRRGAAPRHNSTFRAFGEIVRTEGAASLYRGAHAAVARATLLSSSQLASYENLKLRIRAALNLEEEVAVLHLGCALISGLIAQTVIQPFDTMRSFLMASSTGSLSALGPLIRTEGLFKWAYRGYLPAMARQGPIMLFQLPLIEQFRALLGVGYL</sequence>
<dbReference type="Pfam" id="PF00153">
    <property type="entry name" value="Mito_carr"/>
    <property type="match status" value="3"/>
</dbReference>
<feature type="repeat" description="Solcar" evidence="8">
    <location>
        <begin position="215"/>
        <end position="297"/>
    </location>
</feature>
<evidence type="ECO:0000256" key="4">
    <source>
        <dbReference type="ARBA" id="ARBA00022692"/>
    </source>
</evidence>
<dbReference type="InterPro" id="IPR050391">
    <property type="entry name" value="Mito_Metabolite_Transporter"/>
</dbReference>
<evidence type="ECO:0000256" key="7">
    <source>
        <dbReference type="ARBA" id="ARBA00023136"/>
    </source>
</evidence>
<dbReference type="InterPro" id="IPR018108">
    <property type="entry name" value="MCP_transmembrane"/>
</dbReference>
<keyword evidence="3 9" id="KW-0813">Transport</keyword>
<keyword evidence="4 8" id="KW-0812">Transmembrane</keyword>
<evidence type="ECO:0000256" key="9">
    <source>
        <dbReference type="RuleBase" id="RU000488"/>
    </source>
</evidence>
<feature type="repeat" description="Solcar" evidence="8">
    <location>
        <begin position="102"/>
        <end position="205"/>
    </location>
</feature>
<keyword evidence="5" id="KW-0677">Repeat</keyword>
<keyword evidence="7 8" id="KW-0472">Membrane</keyword>
<keyword evidence="6" id="KW-1133">Transmembrane helix</keyword>
<dbReference type="EMBL" id="HBFR01040333">
    <property type="protein sequence ID" value="CAD8902284.1"/>
    <property type="molecule type" value="Transcribed_RNA"/>
</dbReference>
<dbReference type="SUPFAM" id="SSF103506">
    <property type="entry name" value="Mitochondrial carrier"/>
    <property type="match status" value="1"/>
</dbReference>
<evidence type="ECO:0000256" key="8">
    <source>
        <dbReference type="PROSITE-ProRule" id="PRU00282"/>
    </source>
</evidence>
<proteinExistence type="inferred from homology"/>
<dbReference type="InterPro" id="IPR023395">
    <property type="entry name" value="MCP_dom_sf"/>
</dbReference>
<comment type="similarity">
    <text evidence="2 9">Belongs to the mitochondrial carrier (TC 2.A.29) family.</text>
</comment>
<dbReference type="PROSITE" id="PS50920">
    <property type="entry name" value="SOLCAR"/>
    <property type="match status" value="2"/>
</dbReference>
<gene>
    <name evidence="10" type="ORF">CHYS00102_LOCUS29503</name>
</gene>
<dbReference type="AlphaFoldDB" id="A0A7S1G2U2"/>
<protein>
    <submittedName>
        <fullName evidence="10">Uncharacterized protein</fullName>
    </submittedName>
</protein>
<organism evidence="10">
    <name type="scientific">Corethron hystrix</name>
    <dbReference type="NCBI Taxonomy" id="216773"/>
    <lineage>
        <taxon>Eukaryota</taxon>
        <taxon>Sar</taxon>
        <taxon>Stramenopiles</taxon>
        <taxon>Ochrophyta</taxon>
        <taxon>Bacillariophyta</taxon>
        <taxon>Coscinodiscophyceae</taxon>
        <taxon>Corethrophycidae</taxon>
        <taxon>Corethrales</taxon>
        <taxon>Corethraceae</taxon>
        <taxon>Corethron</taxon>
    </lineage>
</organism>
<dbReference type="PANTHER" id="PTHR45618">
    <property type="entry name" value="MITOCHONDRIAL DICARBOXYLATE CARRIER-RELATED"/>
    <property type="match status" value="1"/>
</dbReference>
<evidence type="ECO:0000313" key="10">
    <source>
        <dbReference type="EMBL" id="CAD8902284.1"/>
    </source>
</evidence>
<evidence type="ECO:0000256" key="1">
    <source>
        <dbReference type="ARBA" id="ARBA00004141"/>
    </source>
</evidence>
<evidence type="ECO:0000256" key="2">
    <source>
        <dbReference type="ARBA" id="ARBA00006375"/>
    </source>
</evidence>
<evidence type="ECO:0000256" key="3">
    <source>
        <dbReference type="ARBA" id="ARBA00022448"/>
    </source>
</evidence>
<name>A0A7S1G2U2_9STRA</name>
<dbReference type="Gene3D" id="1.50.40.10">
    <property type="entry name" value="Mitochondrial carrier domain"/>
    <property type="match status" value="1"/>
</dbReference>
<reference evidence="10" key="1">
    <citation type="submission" date="2021-01" db="EMBL/GenBank/DDBJ databases">
        <authorList>
            <person name="Corre E."/>
            <person name="Pelletier E."/>
            <person name="Niang G."/>
            <person name="Scheremetjew M."/>
            <person name="Finn R."/>
            <person name="Kale V."/>
            <person name="Holt S."/>
            <person name="Cochrane G."/>
            <person name="Meng A."/>
            <person name="Brown T."/>
            <person name="Cohen L."/>
        </authorList>
    </citation>
    <scope>NUCLEOTIDE SEQUENCE</scope>
    <source>
        <strain evidence="10">308</strain>
    </source>
</reference>
<comment type="subcellular location">
    <subcellularLocation>
        <location evidence="1">Membrane</location>
        <topology evidence="1">Multi-pass membrane protein</topology>
    </subcellularLocation>
</comment>
<dbReference type="GO" id="GO:0016020">
    <property type="term" value="C:membrane"/>
    <property type="evidence" value="ECO:0007669"/>
    <property type="project" value="UniProtKB-SubCell"/>
</dbReference>
<evidence type="ECO:0000256" key="5">
    <source>
        <dbReference type="ARBA" id="ARBA00022737"/>
    </source>
</evidence>
<evidence type="ECO:0000256" key="6">
    <source>
        <dbReference type="ARBA" id="ARBA00022989"/>
    </source>
</evidence>